<dbReference type="Proteomes" id="UP000013783">
    <property type="component" value="Unassembled WGS sequence"/>
</dbReference>
<dbReference type="AlphaFoldDB" id="R2R3C0"/>
<keyword evidence="4" id="KW-1185">Reference proteome</keyword>
<dbReference type="RefSeq" id="WP_010741763.1">
    <property type="nucleotide sequence ID" value="NZ_KB946251.1"/>
</dbReference>
<evidence type="ECO:0000313" key="3">
    <source>
        <dbReference type="Proteomes" id="UP000013783"/>
    </source>
</evidence>
<evidence type="ECO:0000313" key="4">
    <source>
        <dbReference type="Proteomes" id="UP000014148"/>
    </source>
</evidence>
<evidence type="ECO:0000313" key="2">
    <source>
        <dbReference type="EMBL" id="EOT66623.1"/>
    </source>
</evidence>
<dbReference type="eggNOG" id="ENOG502ZA6T">
    <property type="taxonomic scope" value="Bacteria"/>
</dbReference>
<evidence type="ECO:0000313" key="1">
    <source>
        <dbReference type="EMBL" id="EOH75161.1"/>
    </source>
</evidence>
<organism evidence="1 3">
    <name type="scientific">Enterococcus malodoratus ATCC 43197</name>
    <dbReference type="NCBI Taxonomy" id="1158601"/>
    <lineage>
        <taxon>Bacteria</taxon>
        <taxon>Bacillati</taxon>
        <taxon>Bacillota</taxon>
        <taxon>Bacilli</taxon>
        <taxon>Lactobacillales</taxon>
        <taxon>Enterococcaceae</taxon>
        <taxon>Enterococcus</taxon>
    </lineage>
</organism>
<dbReference type="EMBL" id="AJAK01000020">
    <property type="protein sequence ID" value="EOH75161.1"/>
    <property type="molecule type" value="Genomic_DNA"/>
</dbReference>
<protein>
    <submittedName>
        <fullName evidence="1">Uncharacterized protein</fullName>
    </submittedName>
</protein>
<dbReference type="PATRIC" id="fig|1158601.3.peg.2933"/>
<dbReference type="Proteomes" id="UP000014148">
    <property type="component" value="Unassembled WGS sequence"/>
</dbReference>
<sequence length="285" mass="32788">MLFLWCLIIVLALLIIYLFLPGGPAWKNYLADVENSFQHEQTAEKTQTITEEAITEIPQLLKKYLRKNGYVNQPMMRNMYVQFGNTKFRMAADKAPIAIDFCQVNFVDRPDRYAFLKARMFGLPVQVRDSVQDGRGAMIGVIAKHFQLFHSTGPEMDQGQLITALADAVFMPSLFLQDYVAWRTLEDRTIEGTITWNGVSAKGRFTFDDSGDIIRFDTEDRYMDENGKGTSLVPWFVLYENYESDQAYRRPGCVSVNWKLPQGIDNYFVSDKITVNYSVDLEDIK</sequence>
<reference evidence="2 4" key="2">
    <citation type="submission" date="2013-03" db="EMBL/GenBank/DDBJ databases">
        <title>The Genome Sequence of Enterococcus malodoratus ATCC_43197 (PacBio/Illumina hybrid assembly).</title>
        <authorList>
            <consortium name="The Broad Institute Genomics Platform"/>
            <consortium name="The Broad Institute Genome Sequencing Center for Infectious Disease"/>
            <person name="Earl A."/>
            <person name="Russ C."/>
            <person name="Gilmore M."/>
            <person name="Surin D."/>
            <person name="Walker B."/>
            <person name="Young S."/>
            <person name="Zeng Q."/>
            <person name="Gargeya S."/>
            <person name="Fitzgerald M."/>
            <person name="Haas B."/>
            <person name="Abouelleil A."/>
            <person name="Allen A.W."/>
            <person name="Alvarado L."/>
            <person name="Arachchi H.M."/>
            <person name="Berlin A.M."/>
            <person name="Chapman S.B."/>
            <person name="Gainer-Dewar J."/>
            <person name="Goldberg J."/>
            <person name="Griggs A."/>
            <person name="Gujja S."/>
            <person name="Hansen M."/>
            <person name="Howarth C."/>
            <person name="Imamovic A."/>
            <person name="Ireland A."/>
            <person name="Larimer J."/>
            <person name="McCowan C."/>
            <person name="Murphy C."/>
            <person name="Pearson M."/>
            <person name="Poon T.W."/>
            <person name="Priest M."/>
            <person name="Roberts A."/>
            <person name="Saif S."/>
            <person name="Shea T."/>
            <person name="Sisk P."/>
            <person name="Sykes S."/>
            <person name="Wortman J."/>
            <person name="Nusbaum C."/>
            <person name="Birren B."/>
        </authorList>
    </citation>
    <scope>NUCLEOTIDE SEQUENCE [LARGE SCALE GENOMIC DNA]</scope>
    <source>
        <strain evidence="2 4">ATCC 43197</strain>
    </source>
</reference>
<dbReference type="Pfam" id="PF20181">
    <property type="entry name" value="DUF6544"/>
    <property type="match status" value="1"/>
</dbReference>
<dbReference type="EMBL" id="ASWA01000003">
    <property type="protein sequence ID" value="EOT66623.1"/>
    <property type="molecule type" value="Genomic_DNA"/>
</dbReference>
<accession>R2R3C0</accession>
<dbReference type="OrthoDB" id="9786534at2"/>
<name>R2R3C0_9ENTE</name>
<dbReference type="STRING" id="71451.RV07_GL001670"/>
<comment type="caution">
    <text evidence="1">The sequence shown here is derived from an EMBL/GenBank/DDBJ whole genome shotgun (WGS) entry which is preliminary data.</text>
</comment>
<gene>
    <name evidence="2" type="ORF">I585_02144</name>
    <name evidence="1" type="ORF">UAI_02963</name>
</gene>
<proteinExistence type="predicted"/>
<dbReference type="InterPro" id="IPR046674">
    <property type="entry name" value="DUF6544"/>
</dbReference>
<reference evidence="1 3" key="1">
    <citation type="submission" date="2013-02" db="EMBL/GenBank/DDBJ databases">
        <title>The Genome Sequence of Enterococcus malodoratus ATCC_43197.</title>
        <authorList>
            <consortium name="The Broad Institute Genome Sequencing Platform"/>
            <consortium name="The Broad Institute Genome Sequencing Center for Infectious Disease"/>
            <person name="Earl A.M."/>
            <person name="Gilmore M.S."/>
            <person name="Lebreton F."/>
            <person name="Walker B."/>
            <person name="Young S.K."/>
            <person name="Zeng Q."/>
            <person name="Gargeya S."/>
            <person name="Fitzgerald M."/>
            <person name="Haas B."/>
            <person name="Abouelleil A."/>
            <person name="Alvarado L."/>
            <person name="Arachchi H.M."/>
            <person name="Berlin A.M."/>
            <person name="Chapman S.B."/>
            <person name="Dewar J."/>
            <person name="Goldberg J."/>
            <person name="Griggs A."/>
            <person name="Gujja S."/>
            <person name="Hansen M."/>
            <person name="Howarth C."/>
            <person name="Imamovic A."/>
            <person name="Larimer J."/>
            <person name="McCowan C."/>
            <person name="Murphy C."/>
            <person name="Neiman D."/>
            <person name="Pearson M."/>
            <person name="Priest M."/>
            <person name="Roberts A."/>
            <person name="Saif S."/>
            <person name="Shea T."/>
            <person name="Sisk P."/>
            <person name="Sykes S."/>
            <person name="Wortman J."/>
            <person name="Nusbaum C."/>
            <person name="Birren B."/>
        </authorList>
    </citation>
    <scope>NUCLEOTIDE SEQUENCE [LARGE SCALE GENOMIC DNA]</scope>
    <source>
        <strain evidence="1 3">ATCC 43197</strain>
    </source>
</reference>